<organism evidence="7 8">
    <name type="scientific">Clostridium butyricum</name>
    <dbReference type="NCBI Taxonomy" id="1492"/>
    <lineage>
        <taxon>Bacteria</taxon>
        <taxon>Bacillati</taxon>
        <taxon>Bacillota</taxon>
        <taxon>Clostridia</taxon>
        <taxon>Eubacteriales</taxon>
        <taxon>Clostridiaceae</taxon>
        <taxon>Clostridium</taxon>
    </lineage>
</organism>
<dbReference type="InterPro" id="IPR011010">
    <property type="entry name" value="DNA_brk_join_enz"/>
</dbReference>
<dbReference type="Gene3D" id="1.10.150.130">
    <property type="match status" value="1"/>
</dbReference>
<dbReference type="AlphaFoldDB" id="A0AAP9RJ30"/>
<dbReference type="InterPro" id="IPR050090">
    <property type="entry name" value="Tyrosine_recombinase_XerCD"/>
</dbReference>
<evidence type="ECO:0000313" key="8">
    <source>
        <dbReference type="Proteomes" id="UP000515243"/>
    </source>
</evidence>
<evidence type="ECO:0000256" key="4">
    <source>
        <dbReference type="PROSITE-ProRule" id="PRU01248"/>
    </source>
</evidence>
<dbReference type="PROSITE" id="PS51898">
    <property type="entry name" value="TYR_RECOMBINASE"/>
    <property type="match status" value="1"/>
</dbReference>
<evidence type="ECO:0000259" key="5">
    <source>
        <dbReference type="PROSITE" id="PS51898"/>
    </source>
</evidence>
<feature type="domain" description="Core-binding (CB)" evidence="6">
    <location>
        <begin position="1"/>
        <end position="85"/>
    </location>
</feature>
<keyword evidence="2 4" id="KW-0238">DNA-binding</keyword>
<evidence type="ECO:0000256" key="2">
    <source>
        <dbReference type="ARBA" id="ARBA00023125"/>
    </source>
</evidence>
<evidence type="ECO:0000256" key="3">
    <source>
        <dbReference type="ARBA" id="ARBA00023172"/>
    </source>
</evidence>
<dbReference type="Pfam" id="PF13102">
    <property type="entry name" value="Phage_int_SAM_5"/>
    <property type="match status" value="1"/>
</dbReference>
<protein>
    <submittedName>
        <fullName evidence="7">Site-specific integrase</fullName>
    </submittedName>
</protein>
<keyword evidence="3" id="KW-0233">DNA recombination</keyword>
<dbReference type="Pfam" id="PF00589">
    <property type="entry name" value="Phage_integrase"/>
    <property type="match status" value="1"/>
</dbReference>
<dbReference type="InterPro" id="IPR002104">
    <property type="entry name" value="Integrase_catalytic"/>
</dbReference>
<accession>A0AAP9RJ30</accession>
<dbReference type="GO" id="GO:0003677">
    <property type="term" value="F:DNA binding"/>
    <property type="evidence" value="ECO:0007669"/>
    <property type="project" value="UniProtKB-UniRule"/>
</dbReference>
<comment type="similarity">
    <text evidence="1">Belongs to the 'phage' integrase family.</text>
</comment>
<gene>
    <name evidence="7" type="ORF">FF104_04240</name>
</gene>
<evidence type="ECO:0000256" key="1">
    <source>
        <dbReference type="ARBA" id="ARBA00008857"/>
    </source>
</evidence>
<dbReference type="InterPro" id="IPR025269">
    <property type="entry name" value="SAM-like_dom"/>
</dbReference>
<dbReference type="GO" id="GO:0006310">
    <property type="term" value="P:DNA recombination"/>
    <property type="evidence" value="ECO:0007669"/>
    <property type="project" value="UniProtKB-KW"/>
</dbReference>
<dbReference type="InterPro" id="IPR044068">
    <property type="entry name" value="CB"/>
</dbReference>
<dbReference type="EMBL" id="CP040626">
    <property type="protein sequence ID" value="QMW92751.1"/>
    <property type="molecule type" value="Genomic_DNA"/>
</dbReference>
<dbReference type="Proteomes" id="UP000515243">
    <property type="component" value="Chromosome 1"/>
</dbReference>
<feature type="domain" description="Tyr recombinase" evidence="5">
    <location>
        <begin position="103"/>
        <end position="283"/>
    </location>
</feature>
<reference evidence="7 8" key="1">
    <citation type="submission" date="2019-05" db="EMBL/GenBank/DDBJ databases">
        <authorList>
            <person name="Schori C."/>
            <person name="Ahrens C."/>
        </authorList>
    </citation>
    <scope>NUCLEOTIDE SEQUENCE [LARGE SCALE GENOMIC DNA]</scope>
    <source>
        <strain evidence="7 8">DSM 10702</strain>
    </source>
</reference>
<dbReference type="InterPro" id="IPR013762">
    <property type="entry name" value="Integrase-like_cat_sf"/>
</dbReference>
<dbReference type="SUPFAM" id="SSF56349">
    <property type="entry name" value="DNA breaking-rejoining enzymes"/>
    <property type="match status" value="1"/>
</dbReference>
<sequence>MTLDRGYDEFIMHCRARNLREGTIKSYDGRIKTIYKFIDPKTPIEDITQETVNNFVIGCKTKLEIRDITINSYLRSLKTILYYFMKMGYMEQFHIALIKYDEPIVETYTDSEVKMLLKRPDKSKCTFVEFRDWTICNTLYATGMRCSNILNLKINDIDFENNLIYLRTTKTRKPLILPVTRTLQGILKEYISIRHGENEDYLFCTAYGDRMTRDAISGTMRKYNNSRGVITTGIHRWRHTFAKQWILNHGDILKLQKILNHNNLDMVRNYVKIFTNDLQKDMEQFNPLEFIRKKSIKMKK</sequence>
<dbReference type="Gene3D" id="1.10.443.10">
    <property type="entry name" value="Intergrase catalytic core"/>
    <property type="match status" value="1"/>
</dbReference>
<dbReference type="InterPro" id="IPR010998">
    <property type="entry name" value="Integrase_recombinase_N"/>
</dbReference>
<dbReference type="GO" id="GO:0015074">
    <property type="term" value="P:DNA integration"/>
    <property type="evidence" value="ECO:0007669"/>
    <property type="project" value="InterPro"/>
</dbReference>
<evidence type="ECO:0000313" key="7">
    <source>
        <dbReference type="EMBL" id="QMW92751.1"/>
    </source>
</evidence>
<name>A0AAP9RJ30_CLOBU</name>
<proteinExistence type="inferred from homology"/>
<dbReference type="PANTHER" id="PTHR30349:SF41">
    <property type="entry name" value="INTEGRASE_RECOMBINASE PROTEIN MJ0367-RELATED"/>
    <property type="match status" value="1"/>
</dbReference>
<evidence type="ECO:0000259" key="6">
    <source>
        <dbReference type="PROSITE" id="PS51900"/>
    </source>
</evidence>
<dbReference type="PANTHER" id="PTHR30349">
    <property type="entry name" value="PHAGE INTEGRASE-RELATED"/>
    <property type="match status" value="1"/>
</dbReference>
<dbReference type="PROSITE" id="PS51900">
    <property type="entry name" value="CB"/>
    <property type="match status" value="1"/>
</dbReference>